<protein>
    <submittedName>
        <fullName evidence="3">Mitogen-activated protein kinase kinase kinase 12-like</fullName>
    </submittedName>
</protein>
<dbReference type="InterPro" id="IPR000719">
    <property type="entry name" value="Prot_kinase_dom"/>
</dbReference>
<evidence type="ECO:0000313" key="3">
    <source>
        <dbReference type="RefSeq" id="XP_035450265.2"/>
    </source>
</evidence>
<dbReference type="PROSITE" id="PS50011">
    <property type="entry name" value="PROTEIN_KINASE_DOM"/>
    <property type="match status" value="1"/>
</dbReference>
<dbReference type="InterPro" id="IPR001245">
    <property type="entry name" value="Ser-Thr/Tyr_kinase_cat_dom"/>
</dbReference>
<name>A0A9R0EPP2_SPOFR</name>
<dbReference type="InterPro" id="IPR011009">
    <property type="entry name" value="Kinase-like_dom_sf"/>
</dbReference>
<evidence type="ECO:0000259" key="1">
    <source>
        <dbReference type="PROSITE" id="PS50011"/>
    </source>
</evidence>
<sequence>MLRGRKNQSMGISQSMVHALKVKVNLVQPVGKMDGGPLDHDPDPAVILEGRLQGFFPALDEEEDKKKTLWMGGVLDCFTTVFSLFTQSDQKPQEEDWDIPYEKLSDLVYLGAGAQGIVFGGQYRGELVAVKQLRDKNDCNIKHLRKLNHENIVQFKGISTNGPSACIIMEFCQYGPLFEYIHSGSSFLPSQILKWAKEIAQGMAYLHSHKIIHRDLKSPNVLIADNLVVKVSDFGTSREWNDVSAVMSFTGTVAWMAPEVIRHEPCSERVDVWSYGVVLWELLTQEVPYKNLETHAIMWGVGTDTIALPVPSTMPGSMQLLMNQCWSRTPRNRPPFKIIAANLEIAGAELASYPTECFKNNQVEWRKEVQDSMTRFFTRSKSEPKEAAGDDPESEKHVRRIYENQLCRANELYLEVCTVRLQLEQREKDVEEREIALRACRCGIRRNLKYHYKPSSSSSELMADTRRKFAKKKEAQALIVRYVEKKRSNKAISVAVPKDEVNTILKDVASEVSIKSCENNNNATPQKKETIVEENGNIRQKPKGHGRPDNVYKIPDIAHV</sequence>
<organism evidence="2 3">
    <name type="scientific">Spodoptera frugiperda</name>
    <name type="common">Fall armyworm</name>
    <dbReference type="NCBI Taxonomy" id="7108"/>
    <lineage>
        <taxon>Eukaryota</taxon>
        <taxon>Metazoa</taxon>
        <taxon>Ecdysozoa</taxon>
        <taxon>Arthropoda</taxon>
        <taxon>Hexapoda</taxon>
        <taxon>Insecta</taxon>
        <taxon>Pterygota</taxon>
        <taxon>Neoptera</taxon>
        <taxon>Endopterygota</taxon>
        <taxon>Lepidoptera</taxon>
        <taxon>Glossata</taxon>
        <taxon>Ditrysia</taxon>
        <taxon>Noctuoidea</taxon>
        <taxon>Noctuidae</taxon>
        <taxon>Amphipyrinae</taxon>
        <taxon>Spodoptera</taxon>
    </lineage>
</organism>
<dbReference type="Gene3D" id="3.30.200.20">
    <property type="entry name" value="Phosphorylase Kinase, domain 1"/>
    <property type="match status" value="1"/>
</dbReference>
<proteinExistence type="predicted"/>
<dbReference type="PANTHER" id="PTHR44329:SF304">
    <property type="entry name" value="MITOGEN-ACTIVATED PROTEIN KINASE KINASE KINASE 13-LIKE ISOFORM X1"/>
    <property type="match status" value="1"/>
</dbReference>
<dbReference type="Gene3D" id="1.10.510.10">
    <property type="entry name" value="Transferase(Phosphotransferase) domain 1"/>
    <property type="match status" value="1"/>
</dbReference>
<dbReference type="PANTHER" id="PTHR44329">
    <property type="entry name" value="SERINE/THREONINE-PROTEIN KINASE TNNI3K-RELATED"/>
    <property type="match status" value="1"/>
</dbReference>
<reference evidence="3" key="1">
    <citation type="submission" date="2025-08" db="UniProtKB">
        <authorList>
            <consortium name="RefSeq"/>
        </authorList>
    </citation>
    <scope>IDENTIFICATION</scope>
    <source>
        <tissue evidence="3">Whole larval tissue</tissue>
    </source>
</reference>
<dbReference type="OrthoDB" id="339325at2759"/>
<dbReference type="Proteomes" id="UP000829999">
    <property type="component" value="Chromosome 25"/>
</dbReference>
<dbReference type="SUPFAM" id="SSF56112">
    <property type="entry name" value="Protein kinase-like (PK-like)"/>
    <property type="match status" value="1"/>
</dbReference>
<dbReference type="InterPro" id="IPR051681">
    <property type="entry name" value="Ser/Thr_Kinases-Pseudokinases"/>
</dbReference>
<dbReference type="SMART" id="SM00220">
    <property type="entry name" value="S_TKc"/>
    <property type="match status" value="1"/>
</dbReference>
<dbReference type="RefSeq" id="XP_035450265.2">
    <property type="nucleotide sequence ID" value="XM_035594372.2"/>
</dbReference>
<dbReference type="GO" id="GO:0005524">
    <property type="term" value="F:ATP binding"/>
    <property type="evidence" value="ECO:0007669"/>
    <property type="project" value="InterPro"/>
</dbReference>
<dbReference type="GO" id="GO:0005737">
    <property type="term" value="C:cytoplasm"/>
    <property type="evidence" value="ECO:0007669"/>
    <property type="project" value="TreeGrafter"/>
</dbReference>
<dbReference type="PROSITE" id="PS00108">
    <property type="entry name" value="PROTEIN_KINASE_ST"/>
    <property type="match status" value="1"/>
</dbReference>
<dbReference type="Pfam" id="PF07714">
    <property type="entry name" value="PK_Tyr_Ser-Thr"/>
    <property type="match status" value="1"/>
</dbReference>
<dbReference type="AlphaFoldDB" id="A0A9R0EPP2"/>
<accession>A0A9R0EPP2</accession>
<dbReference type="GO" id="GO:0004674">
    <property type="term" value="F:protein serine/threonine kinase activity"/>
    <property type="evidence" value="ECO:0007669"/>
    <property type="project" value="TreeGrafter"/>
</dbReference>
<dbReference type="GO" id="GO:0006950">
    <property type="term" value="P:response to stress"/>
    <property type="evidence" value="ECO:0007669"/>
    <property type="project" value="UniProtKB-ARBA"/>
</dbReference>
<gene>
    <name evidence="3" type="primary">LOC118276139</name>
</gene>
<dbReference type="GeneID" id="118276139"/>
<dbReference type="InterPro" id="IPR008271">
    <property type="entry name" value="Ser/Thr_kinase_AS"/>
</dbReference>
<dbReference type="PRINTS" id="PR00109">
    <property type="entry name" value="TYRKINASE"/>
</dbReference>
<feature type="domain" description="Protein kinase" evidence="1">
    <location>
        <begin position="104"/>
        <end position="345"/>
    </location>
</feature>
<keyword evidence="2" id="KW-1185">Reference proteome</keyword>
<evidence type="ECO:0000313" key="2">
    <source>
        <dbReference type="Proteomes" id="UP000829999"/>
    </source>
</evidence>